<feature type="non-terminal residue" evidence="13">
    <location>
        <position position="7615"/>
    </location>
</feature>
<dbReference type="InterPro" id="IPR000906">
    <property type="entry name" value="ZU5_dom"/>
</dbReference>
<feature type="region of interest" description="Disordered" evidence="10">
    <location>
        <begin position="5061"/>
        <end position="5458"/>
    </location>
</feature>
<dbReference type="CDD" id="cd08317">
    <property type="entry name" value="Death_ank"/>
    <property type="match status" value="1"/>
</dbReference>
<feature type="repeat" description="ANK" evidence="9">
    <location>
        <begin position="211"/>
        <end position="243"/>
    </location>
</feature>
<dbReference type="Pfam" id="PF00791">
    <property type="entry name" value="ZU5"/>
    <property type="match status" value="1"/>
</dbReference>
<feature type="compositionally biased region" description="Polar residues" evidence="10">
    <location>
        <begin position="3554"/>
        <end position="3563"/>
    </location>
</feature>
<feature type="compositionally biased region" description="Basic and acidic residues" evidence="10">
    <location>
        <begin position="3564"/>
        <end position="3596"/>
    </location>
</feature>
<dbReference type="PROSITE" id="PS50088">
    <property type="entry name" value="ANK_REPEAT"/>
    <property type="match status" value="21"/>
</dbReference>
<feature type="compositionally biased region" description="Basic and acidic residues" evidence="10">
    <location>
        <begin position="7356"/>
        <end position="7392"/>
    </location>
</feature>
<evidence type="ECO:0000313" key="13">
    <source>
        <dbReference type="EMBL" id="SPP84639.1"/>
    </source>
</evidence>
<feature type="compositionally biased region" description="Polar residues" evidence="10">
    <location>
        <begin position="2097"/>
        <end position="2107"/>
    </location>
</feature>
<dbReference type="InterPro" id="IPR051165">
    <property type="entry name" value="Multifunctional_ANK_Repeat"/>
</dbReference>
<feature type="compositionally biased region" description="Basic and acidic residues" evidence="10">
    <location>
        <begin position="7130"/>
        <end position="7166"/>
    </location>
</feature>
<feature type="compositionally biased region" description="Low complexity" evidence="10">
    <location>
        <begin position="2553"/>
        <end position="2564"/>
    </location>
</feature>
<feature type="compositionally biased region" description="Polar residues" evidence="10">
    <location>
        <begin position="6110"/>
        <end position="6119"/>
    </location>
</feature>
<feature type="region of interest" description="Disordered" evidence="10">
    <location>
        <begin position="5979"/>
        <end position="6078"/>
    </location>
</feature>
<feature type="repeat" description="ANK" evidence="9">
    <location>
        <begin position="475"/>
        <end position="507"/>
    </location>
</feature>
<feature type="compositionally biased region" description="Basic and acidic residues" evidence="10">
    <location>
        <begin position="3644"/>
        <end position="3672"/>
    </location>
</feature>
<feature type="compositionally biased region" description="Basic and acidic residues" evidence="10">
    <location>
        <begin position="4163"/>
        <end position="4199"/>
    </location>
</feature>
<dbReference type="FunFam" id="2.60.220.30:FF:000009">
    <property type="entry name" value="Ankyrin 2, isoform G"/>
    <property type="match status" value="1"/>
</dbReference>
<feature type="domain" description="Death" evidence="11">
    <location>
        <begin position="1426"/>
        <end position="1508"/>
    </location>
</feature>
<feature type="region of interest" description="Disordered" evidence="10">
    <location>
        <begin position="1647"/>
        <end position="1685"/>
    </location>
</feature>
<evidence type="ECO:0000256" key="9">
    <source>
        <dbReference type="PROSITE-ProRule" id="PRU00023"/>
    </source>
</evidence>
<feature type="repeat" description="ANK" evidence="9">
    <location>
        <begin position="442"/>
        <end position="474"/>
    </location>
</feature>
<feature type="repeat" description="ANK" evidence="9">
    <location>
        <begin position="50"/>
        <end position="82"/>
    </location>
</feature>
<dbReference type="GO" id="GO:0007165">
    <property type="term" value="P:signal transduction"/>
    <property type="evidence" value="ECO:0007669"/>
    <property type="project" value="InterPro"/>
</dbReference>
<feature type="compositionally biased region" description="Polar residues" evidence="10">
    <location>
        <begin position="4057"/>
        <end position="4066"/>
    </location>
</feature>
<feature type="region of interest" description="Disordered" evidence="10">
    <location>
        <begin position="2490"/>
        <end position="2533"/>
    </location>
</feature>
<feature type="compositionally biased region" description="Basic and acidic residues" evidence="10">
    <location>
        <begin position="3318"/>
        <end position="3350"/>
    </location>
</feature>
<feature type="repeat" description="ANK" evidence="9">
    <location>
        <begin position="409"/>
        <end position="441"/>
    </location>
</feature>
<feature type="compositionally biased region" description="Basic and acidic residues" evidence="10">
    <location>
        <begin position="5219"/>
        <end position="5253"/>
    </location>
</feature>
<evidence type="ECO:0000256" key="2">
    <source>
        <dbReference type="ARBA" id="ARBA00004370"/>
    </source>
</evidence>
<feature type="compositionally biased region" description="Basic and acidic residues" evidence="10">
    <location>
        <begin position="2161"/>
        <end position="2174"/>
    </location>
</feature>
<evidence type="ECO:0000256" key="5">
    <source>
        <dbReference type="ARBA" id="ARBA00022737"/>
    </source>
</evidence>
<dbReference type="PROSITE" id="PS51145">
    <property type="entry name" value="ZU5"/>
    <property type="match status" value="2"/>
</dbReference>
<feature type="compositionally biased region" description="Acidic residues" evidence="10">
    <location>
        <begin position="1554"/>
        <end position="1563"/>
    </location>
</feature>
<feature type="compositionally biased region" description="Basic and acidic residues" evidence="10">
    <location>
        <begin position="4651"/>
        <end position="4689"/>
    </location>
</feature>
<feature type="compositionally biased region" description="Polar residues" evidence="10">
    <location>
        <begin position="5850"/>
        <end position="5873"/>
    </location>
</feature>
<evidence type="ECO:0000256" key="4">
    <source>
        <dbReference type="ARBA" id="ARBA00022553"/>
    </source>
</evidence>
<feature type="compositionally biased region" description="Basic and acidic residues" evidence="10">
    <location>
        <begin position="2524"/>
        <end position="2533"/>
    </location>
</feature>
<feature type="region of interest" description="Disordered" evidence="10">
    <location>
        <begin position="6352"/>
        <end position="6448"/>
    </location>
</feature>
<dbReference type="SMART" id="SM00218">
    <property type="entry name" value="ZU5"/>
    <property type="match status" value="1"/>
</dbReference>
<feature type="repeat" description="ANK" evidence="9">
    <location>
        <begin position="706"/>
        <end position="738"/>
    </location>
</feature>
<feature type="region of interest" description="Disordered" evidence="10">
    <location>
        <begin position="6232"/>
        <end position="6325"/>
    </location>
</feature>
<dbReference type="PROSITE" id="PS50297">
    <property type="entry name" value="ANK_REP_REGION"/>
    <property type="match status" value="21"/>
</dbReference>
<evidence type="ECO:0000256" key="10">
    <source>
        <dbReference type="SAM" id="MobiDB-lite"/>
    </source>
</evidence>
<feature type="compositionally biased region" description="Basic and acidic residues" evidence="10">
    <location>
        <begin position="3211"/>
        <end position="3227"/>
    </location>
</feature>
<dbReference type="PRINTS" id="PR01415">
    <property type="entry name" value="ANKYRIN"/>
</dbReference>
<keyword evidence="5" id="KW-0677">Repeat</keyword>
<feature type="compositionally biased region" description="Basic and acidic residues" evidence="10">
    <location>
        <begin position="6492"/>
        <end position="6524"/>
    </location>
</feature>
<feature type="compositionally biased region" description="Basic and acidic residues" evidence="10">
    <location>
        <begin position="6648"/>
        <end position="6674"/>
    </location>
</feature>
<feature type="compositionally biased region" description="Basic and acidic residues" evidence="10">
    <location>
        <begin position="4936"/>
        <end position="4980"/>
    </location>
</feature>
<dbReference type="FunFam" id="1.25.40.20:FF:000001">
    <property type="entry name" value="Ankyrin-2 isoform 2"/>
    <property type="match status" value="1"/>
</dbReference>
<keyword evidence="4" id="KW-0597">Phosphoprotein</keyword>
<evidence type="ECO:0000259" key="12">
    <source>
        <dbReference type="PROSITE" id="PS51145"/>
    </source>
</evidence>
<dbReference type="SMART" id="SM00248">
    <property type="entry name" value="ANK"/>
    <property type="match status" value="23"/>
</dbReference>
<feature type="repeat" description="ANK" evidence="9">
    <location>
        <begin position="574"/>
        <end position="606"/>
    </location>
</feature>
<feature type="compositionally biased region" description="Basic and acidic residues" evidence="10">
    <location>
        <begin position="7272"/>
        <end position="7308"/>
    </location>
</feature>
<dbReference type="EMBL" id="OUUW01000009">
    <property type="protein sequence ID" value="SPP84639.1"/>
    <property type="molecule type" value="Genomic_DNA"/>
</dbReference>
<dbReference type="SUPFAM" id="SSF47986">
    <property type="entry name" value="DEATH domain"/>
    <property type="match status" value="1"/>
</dbReference>
<feature type="compositionally biased region" description="Basic and acidic residues" evidence="10">
    <location>
        <begin position="3079"/>
        <end position="3107"/>
    </location>
</feature>
<feature type="compositionally biased region" description="Polar residues" evidence="10">
    <location>
        <begin position="5979"/>
        <end position="5996"/>
    </location>
</feature>
<dbReference type="GO" id="GO:0005856">
    <property type="term" value="C:cytoskeleton"/>
    <property type="evidence" value="ECO:0007669"/>
    <property type="project" value="UniProtKB-SubCell"/>
</dbReference>
<feature type="compositionally biased region" description="Basic and acidic residues" evidence="10">
    <location>
        <begin position="4567"/>
        <end position="4603"/>
    </location>
</feature>
<keyword evidence="3" id="KW-0963">Cytoplasm</keyword>
<feature type="compositionally biased region" description="Polar residues" evidence="10">
    <location>
        <begin position="6479"/>
        <end position="6490"/>
    </location>
</feature>
<dbReference type="InterPro" id="IPR040745">
    <property type="entry name" value="Ankyrin_UPA"/>
</dbReference>
<dbReference type="Pfam" id="PF13637">
    <property type="entry name" value="Ank_4"/>
    <property type="match status" value="1"/>
</dbReference>
<feature type="compositionally biased region" description="Basic and acidic residues" evidence="10">
    <location>
        <begin position="4003"/>
        <end position="4031"/>
    </location>
</feature>
<feature type="region of interest" description="Disordered" evidence="10">
    <location>
        <begin position="3075"/>
        <end position="3149"/>
    </location>
</feature>
<dbReference type="GO" id="GO:0016020">
    <property type="term" value="C:membrane"/>
    <property type="evidence" value="ECO:0007669"/>
    <property type="project" value="UniProtKB-SubCell"/>
</dbReference>
<proteinExistence type="predicted"/>
<feature type="domain" description="ZU5" evidence="12">
    <location>
        <begin position="935"/>
        <end position="1092"/>
    </location>
</feature>
<feature type="compositionally biased region" description="Polar residues" evidence="10">
    <location>
        <begin position="6352"/>
        <end position="6368"/>
    </location>
</feature>
<feature type="compositionally biased region" description="Basic and acidic residues" evidence="10">
    <location>
        <begin position="5755"/>
        <end position="5783"/>
    </location>
</feature>
<feature type="compositionally biased region" description="Basic and acidic residues" evidence="10">
    <location>
        <begin position="4856"/>
        <end position="4886"/>
    </location>
</feature>
<evidence type="ECO:0000256" key="7">
    <source>
        <dbReference type="ARBA" id="ARBA00023136"/>
    </source>
</evidence>
<feature type="compositionally biased region" description="Basic and acidic residues" evidence="10">
    <location>
        <begin position="5514"/>
        <end position="5538"/>
    </location>
</feature>
<feature type="compositionally biased region" description="Basic and acidic residues" evidence="10">
    <location>
        <begin position="4407"/>
        <end position="4443"/>
    </location>
</feature>
<dbReference type="Pfam" id="PF17809">
    <property type="entry name" value="UPA_2"/>
    <property type="match status" value="1"/>
</dbReference>
<feature type="compositionally biased region" description="Basic and acidic residues" evidence="10">
    <location>
        <begin position="4246"/>
        <end position="4283"/>
    </location>
</feature>
<feature type="region of interest" description="Disordered" evidence="10">
    <location>
        <begin position="3211"/>
        <end position="3269"/>
    </location>
</feature>
<dbReference type="PANTHER" id="PTHR24123">
    <property type="entry name" value="ANKYRIN REPEAT-CONTAINING"/>
    <property type="match status" value="1"/>
</dbReference>
<feature type="compositionally biased region" description="Basic and acidic residues" evidence="10">
    <location>
        <begin position="5575"/>
        <end position="5599"/>
    </location>
</feature>
<name>A0A3B0KEB9_DROGU</name>
<feature type="compositionally biased region" description="Polar residues" evidence="10">
    <location>
        <begin position="4839"/>
        <end position="4855"/>
    </location>
</feature>
<dbReference type="InterPro" id="IPR011029">
    <property type="entry name" value="DEATH-like_dom_sf"/>
</dbReference>
<feature type="compositionally biased region" description="Basic and acidic residues" evidence="10">
    <location>
        <begin position="1647"/>
        <end position="1664"/>
    </location>
</feature>
<feature type="region of interest" description="Disordered" evidence="10">
    <location>
        <begin position="6479"/>
        <end position="6716"/>
    </location>
</feature>
<feature type="repeat" description="ANK" evidence="9">
    <location>
        <begin position="277"/>
        <end position="309"/>
    </location>
</feature>
<feature type="domain" description="ZU5" evidence="12">
    <location>
        <begin position="1094"/>
        <end position="1241"/>
    </location>
</feature>
<dbReference type="Gene3D" id="2.60.40.2660">
    <property type="match status" value="1"/>
</dbReference>
<feature type="compositionally biased region" description="Basic and acidic residues" evidence="10">
    <location>
        <begin position="2499"/>
        <end position="2514"/>
    </location>
</feature>
<feature type="compositionally biased region" description="Polar residues" evidence="10">
    <location>
        <begin position="6232"/>
        <end position="6242"/>
    </location>
</feature>
<gene>
    <name evidence="13" type="ORF">DGUA_6G014436</name>
</gene>
<feature type="compositionally biased region" description="Polar residues" evidence="10">
    <location>
        <begin position="3306"/>
        <end position="3317"/>
    </location>
</feature>
<dbReference type="OrthoDB" id="20872at2759"/>
<feature type="compositionally biased region" description="Basic and acidic residues" evidence="10">
    <location>
        <begin position="4491"/>
        <end position="4519"/>
    </location>
</feature>
<feature type="repeat" description="ANK" evidence="9">
    <location>
        <begin position="640"/>
        <end position="672"/>
    </location>
</feature>
<feature type="region of interest" description="Disordered" evidence="10">
    <location>
        <begin position="3457"/>
        <end position="3510"/>
    </location>
</feature>
<feature type="compositionally biased region" description="Basic and acidic residues" evidence="10">
    <location>
        <begin position="3919"/>
        <end position="3955"/>
    </location>
</feature>
<feature type="compositionally biased region" description="Basic and acidic residues" evidence="10">
    <location>
        <begin position="5997"/>
        <end position="6029"/>
    </location>
</feature>
<feature type="compositionally biased region" description="Basic and acidic residues" evidence="10">
    <location>
        <begin position="5143"/>
        <end position="5171"/>
    </location>
</feature>
<sequence length="7615" mass="837813">METLKKRFPSLQSLGGDGNTSFLRAARAGNLERVLEHLKNNIDINTSNANGLNALHLASKDGHIHVVSELLRRGAIVDSATKKGNTALHIASLAGQEEVVKLLLEHSASVNVQSQNGFTPLYMAAQENHDAVVRLLLSNGANQSLATEDGFTPLAVAMQQGHDKVVAVLLESDTRGKVRLPALHIAAKKDDVKAASLLLDNDHNPDVTSKSGFTPLHIASHYGNQNIANLLIQKGADVNYSAKHNISPLHVAAKWGKTNMVSLLLEKGGNIEAKTRDGLTPLHCAARSGHEQVVDMLLERGAPISAKTKNGLAPLHMAAQGEHVDAARILLYHRAPVDEVTVDYLTALHVAAHCGHVRVAKLLLDRNADANARALNGFTPLHIACKKNRLKVVELLLRHGASISATTESGLTPLHVAAFMGCMNIVIYLLQHDASPDVPTVRGETPLHLAARANQTDIIRILLRNGAQVDARAREQQTPLHIASRLGNVDIVMLLLQHGAQVDATTKDMYTALHIAAKEGQDEVAAVLIENGAALNATTKKGFTPLHLTAKYGHIKMAQLLLQKEADVDAQGKNGVTPLHVACHYNNQQVALLLLEKGASPHATAKNGHTPLHIAARKNQMDIATTLLEYGAQANAESKAGFTPLHLSSQEGHAEISNLLIEHKAALNHPAKNGLTPMHLCAQEDNVNVAEILQRNGASIDMPTKAGFTPLHVASHFGQANMVRFLLQNGANVDAATLIGYTPLHQTAQQGHCHIVNLLLEHKANANAQTVNGQTALNIARKLGYISVLDSLKSITTEDESSAAPAQTEEKYRVVAPEAMHESFMSDSEEEGGEDNMLSDQPYRYLTVDEMKSLGDDSLPIDVTRDERMDSNRMTQSAEYAGGVPPTIGEEVISPHKAQVYGNSPKATVDGVYIANGHGLDEPPHVGRKLSWKSFLVSFLVDARGGAMRGCRHSGVRMIIPSRSTCQPTRVTCRYVKPQRTMHPPQLMEGEALASRVLELGPCSTKFIGPVVMEVPHFASLRGKEREIIILRSDNGETWREHSIDNSEEIIHDVLQQCFEPEEIAQLEEQAGNHVCRFVTYDFPQYFAVVSRIRQEVHAIGPEGGMVSSTVVPQVQAVFPQGALTKKIKVGLQAQPVDPDLTAKLLGRGVAVSPIVTVEPRRRKFHKAITLSMPAPKAHSQGMINQYSGNTPTLRLLCSITGGPSRAQWEDVTGSTPLTFVNDCVSFTTTVSARFWLMDCRNISDATKMATELYKEVIHVPFIAKFVVFAKKIEPFEARLRVFCMTDDREDKTLEKHELYTEVAKSRDVEVLEGKPQYIEMAGNLVPVTKSGDQLQLQFKAFRENRLPFTVRVKDQHADIVGRTLFMKEPKVAKGEPPQQPICILNIVLPEAVIPDSTTAFSDRVTSAYRSSMFSLSKHQNDHYIGDIRIVDLSNLLGKDWIQLAPEIGINAEEIDEIINQNTDSIARQAQSMIRLYKDKPNYDIQSLETALKNIGREDIMKKCKSGRLSHSREFDETDIMKNSESVEELVRRESKRIQQINEREEVKYSAEEKEVEESESDEEQAKRTVAERREKIVKRLSMERSIPASTQKKEITREITEIKRKSLIEDKKAHHESEILMQLPADNVIIKTAGVPEQVIKMKMGKMDSTEVSKSDFDKELTHKFKSSGRSSEEEEQPSPDAVDKIVQDISSAEKTEKDAVTFTRATTITRQEARDITEDFLEMEKRSQLPTTTATVHEKFVEEVKEKKTSPIASVTPETVKEVEHFISEVTDIASKKVENIISSFESAKTEDIAVTLPSQPAPETTKVSETIKHLEDAKTVSQEQVKTVQIVESTTIEDTIAEFEAKKVKYDFHGGEPKTQIPKLVRKPSEESMKPTAAPRAVAEVEGDLTAEIKPEKPLSKIPVKSSAGDAQKIIDVVDTRKVTHDFLQGEKLAAEPKAAPAASKIPKVEPRKSVEKLTIDKESKVLDDVVASTASIMTAAGLGAEVAKDKPAGQPEVAAKAETLTEKVSELIDTFHKVEEKVVKSEKHSEIAHKMEKTVTIEDKKLAHAQPKEDKVAEKIAEVVETFHMIEEQIVTADTRKLTHDFLTMEQQSQLPSIPQATDQHLESSLTSTTTSEPESVISVKPLPPASKIPVVEPRKTLTEEAVKPTEPTAKTQVEEALKPTEEQPKKVLPERQLTADFLSMEQQTQLQSLPAKALVEEVIKSAEQLVEQKMQTESQPEKTLIKEEVKPIEQLTKQEPLHERQLTADFLSMEQQTQLHPVIQPSVLPQIIDSILPEKTVSKGDGIESAAPIGDASLFQTPKPEFALVTQKPENLPSVVRELSEYDSDTFDKRATVPLSELIKEEGLSAPLFMEPRKSLTDAEFCKSVGETISKKMSAGVIEISDELKKIASDIPDSQTPPPTPSDTKIDKQNEEPELISLERDYLGDTVTTLHTTTESTFERVSAITKIEMSTSSQTPKMTAPKTTTTTTTTVTTQIDRTKIDLTVPVQGQRQEKDQEKKEKEKSQPEDTVIETDTDTDRTSSDREYLEQIMACGDVRRKIERLESTASSETETTESPPSVAPKYIGDNVPVVKEVVQSIEDKFCGTVVSAIPFPVQKRPPHEDGQEPDVAEVEKQILTPADLALEQLIKWELPPEVVKLSPIEATAAGLQEIQEEVCEKICQKRKAFEVAEDLSETEKTLPEQELGLDKKVEQVPGAGKILTESLDQHIDLVGKEPLEALPKVREVVQDIERRYPTASLEAKPFSPRKRIAQERQADVSSIEQQILDDTDMILEGLGSKRIPEQKVVSPVLASSKQSPSIENLEDVCEKTCSKRTISVMAKAFEKQPEIEPLPEVDDIKSTTAKFLERETISYDVAESIKEFEAKSVVQECLTGAAESQIRWLTECDIPEFPVEATQDTRLVEFPKLAHTLERLHSISKTDIEDTKQFVHAVGGYEEKLTNIIEHDEQARAQADSQNLEKETTDRFPIHDKTVELQTHQNLVLKTPEIPQVTDNTKTKFPSDSKPATDTILVESDSDEELDKEKLQKLKHLSTIEPESTLEATKKYIYSSTYEETVTQTNNSYKFPTAKDFLGDKYGEKNEDKPSVLAKPEDKPKDPLDSVKPSHKVYSDDESDEEYGVPRPQEKPASQPIPSAVPSVVAADKSPLKDILKQETVVELKTEEFASSTKTNIATVVSQTSDLITSSFPEDKPKLIDLKDYKPFDLKDDKVPAKPEDKPKSPLDSVKPIPKVYSDDESDEEYGVPRPQEKPASQPIPAPVPCIVSADKSPLKDILKQETVVELKTEEFASSTKTNIATVVSQTSDLITSSFPEDKPKLIDLKEDKPFDLKDEKVPAKPEDKPKSPLDSVKPIPKVYSDDESDDEYGVPRPQEKPASQPIPSAVPSVVAADKSPLKDILKQETVVELKTEEFASSTKTNIATVVSQTSDLITSSFPEDKPKLIDLKDYKPFDLKDDKVPAKPEDKPKSPLDSVKPIPKVYSDDESDEEYGVPRPQEKPASQPIPAAIPCIVSADKSPLKDILKQETVVELKTEEFASSTKTNIATVVSQTSDLITSSFPEDKPKLIDLKEDKPFDLKDEKVPAKPEDKPKSPLDSVKPIPKVYSDDESDEEYGVPRPQEKPASQPIPSAVPSVVAADKSLLKPEDKPKPFDLRDEKVPGKPKDKPKSPLDSVKPIPKVYSDDESDEEYGVPRPQEKPASQPIPAAVPCIVSADKSPLKDILKQETVVELKTEEFSSSTKTNIATVVSQTSDLITSSFPEDKPKLIDLKDDKPFDLKDDKVPAKPEDKPKSPLDSVKPIPKVYSDDESDEEYGVPRPQEKPASQPIPSAVPSVVAADKSPLKPEDKPKPFDLRDEKVPAKPEDKPKSPLDSVKPIPKVYSDDESDEEYGVPRPQEKPASQPIPSAVPSVVAADKSPLKPEDKPKPFDLKDDKPFHLKEEKVPAKPEGKPKSPLELVKPSPIVYSDEESDEEYGVPRPQEKPASQPIPSAVPSVVAADKSPLKPEDKPKPFDLKDDKVPAKPEDKPKSPLDSVKPSHKVYSDDESDEEYGVPRSQENPASQPIPSAVPSVVAEDKFPLTPEDKPKPFDLKDDKPFDLKDDKVPAKPEGKPKSPLDLVKPSPIVYSDEESDEEYGVPRPQEKPASQPIPSAVPSVVAADKSPLKPEDKPKPFDLKDDKPFDLKDDKVPAKPEGKPKSPLDLVKPSPIVYSDEESDEEYGVPRPQEKPASQPIPSAVPSVVAADKSPHKREDEPKRRDLKDEKPYNQKDDKVPAKPEGKPKSPLDLVKPSPIVYSDEESDEEYGVPRPQEKPASQPIPSAVPSVVAADKSPLKPEDKPKPFDLKDDKVPAKPEGKPKSPLDLVKPSPIVYSDEESDQEYGVPRPQEKPASQPIPSAVLSVVAADKSPLKPEDKPKPFDLKDDKPFDLKDDKVPAKPEDKPKSPLDLVKPSPIVYSDEESDEEYGVPRPQEKPASQPIPSAVPSVVAADKSPLKPEDKPKPFDLKDDKVPAKPEGKPKSPLDSVKPSPKVYSDDDSDEEYGVPRPQEKPASQPIPSAVPSVVAADKSPLKPEDKPKPFDLKDDKPFDLKDDKVPAKPEDKPKSPLDLVKPSPKVYSDDDSDEEYGVPRPQEKPASQPIPSAVPSVVAADKSPLKPEDKHKPKPFDLKDDKPFDLKDDKVPVKPEGKPKSPLDLVKPSPIVYSDEESDEEYGVPRPQEKPASQPIPSAVPSVVAADKSPLKPEDKPKPFDLKDDKVPAKPEGKPKSPLDLVKPSPIVYSDEESDEEYGVPRPQEKPASQPIPSAVPSVVAADKSPLKDIVKQETVVELKTEEFASSTKTNIATVVSQTSDLITSSFPEDKPKPFDLKDVKPFDLKDDKVPAKPEDIPKSPLDSVKPSPKVYSDDESDEEYGVPRPQEKPASQPIPSAVPSVVAADKSPLKPEDKPKPFDLKDDKPFDLKGDKVPAKPEDIPKSPLDSDKPIPKVYSDDESDDEYGVPRPQEKPASQPIPSAVPSVVTADKSPLKDILKQETVVELKTEEFASSTKTNIATVVSQISDLITSSFPEDKPKLIDLKDDKPFELKDEKVPAKPVDKPKSPLDSVKPSPKVYSDDESDEEYGVPRPQEKPSSQPIPSAVPSVVAADKSPLKPEDKPKPFDLKDEKVPAKPEDKPKSPLDSVKPSSIVYSDDESDEEYGVPRPQEKPASQPIPSAVPSVVAADKSPLKPEDKPKPFDLKDDKPFDLKDEKVPAKPEDTPKSPLDSVKPSHKVYSDDEGDEEYGVPRPQEKPANQPIPSAVPSAVAADKSPLKPEDKPKPFDLKDDKVPAKPEDKPKSPLDSVKPSPKVYSDDESDEEYGVPRSQENPASQPIPSAVPSVVAEDKFPLTPEDKPKPFDLKDDKPLDLKDVRVPAKPEDKPKSPLDLVKPSPIVYSDEESDEEYGVPRPQEKPASQPIPSAVPSIVSADKSPLKDIVKQETVLDVTIKEFASSTKTNIATVVSQTSDLITSSFPEDKLKLIDLKDDKPFDLKDDKVPAKPEDKPKSPLDLVKPSPIVREKPASQPIPSAVPSVVAAEKSPINPEDKPKPFDLKGDKVPAKPEDKPKSPLDSVKPSPKVYSDDESDEEYGVPRPQEKPASQSIPSAVPSVVTADKSPLKDILKQETVVEQKTEEFASSTKTNIATVVSQTSDFIKSSFPEDKPKPFDLKDDKPFDLKDDKVPAKPEDKPKSPLDLVKPSPIVQEKPASQPIPSAVPSVVAAEKSPIKPEDKPKPFDLKDDKVPAKPEDKPKSPLDSVKPSPKVYSDDESDEEYGVPRPQEKPASQLIPSAVPSVVTADKSPLKDILKQETVVELKTEEFASSTKTNIATVVSQTSDLITSSFPEDKPKPFDLKDDKPFDLKDDKVPAKPEDKPKSPLDSVKPSHKVYSDDESDEEYGVPRPQEKPASQPIPSAVPSVVAADKSPLKDILKQETVVELKTEEFASSTKTNIATVVSQTSDLITSSFPEDKPKPFDLKDDKPFDLKDDKVPAKPEDKPKSPLDSVKPSHKVYSDDESDEEYGVPRPQEKPASQPIPSAVPSVVAADKSPLKDIRKQETVVELKTEEFASSTKTNIATVVSQTSDLITSSFPEDKPKPFDLKDDKPFDLKDDKVPAKLEDKPKSPLDLVKPSPIVYSDEESDEEYGVPRPQEKPASQPIPAAIPCIVSADKSPLKDILKQETVVELKTEEFASSTKTNIATVVSQTSDLITSSFPEDKPKPFDLGLPSDDKPFDLKDDKVPAKPEDKPKSPLDLVKPSPIVYSDEESDEEYGVPRPQEKPASQLIPSAVPSVVTADKSPLKDILKQETVVELKTEEFASSTKTNIATVVSQTSDLITSSFPEDKPKPFDLKDDKPFDLKDDKVPAKPEDKPKSPLDLVKPSPIVYSDEESDEEYGVPRPQEKPASQPIPSAVPSVVAADKSPLKDILKQETVVELKTEEFASSTKTNIATVVSQSSDLITSSFPKDKPKPFDLKDDKPFDLKDDKVPAKAEDKPKSPLDSVKPSHKVYSDDESDEEYGVPRPQEKPASQPIPSAVPSVVAADKSPLKPEDRPKPFDLKDDKVPAKPEGKPKSPLDLVKPSPIVYSDEESDEEYGVPRPQEKRASQPIPSAVPSVVAADKSPLKPEDKPKPFDLKDDEVPVKPEDQPKSPLDSVKPSYKVYSDDESDEEYSVPRIQEKPASQPIPSALPSVVAADKSPLKDILKQETVVQLKTEEFASLTKTNIATVVSQTSDLITSSFPEDKPKPFDLKDDKPFDLKDDKVPAKPEDKPKSPLDLVKPSPIVYSDEESDEEYGVPRPQEKPASQPIPSAVPSVVAADKSPLKPEDTPKPFDLKDDEVPVKPEDQPKSPLDSVKPSHKVYSDDESDEEYSVPRIQEKPASQPIPSAVPSVVAADKSPLKDILKQETVVELKTEEFASSTKTNIAIVVSQTSDLITSSFPEDKPKPFDLKDDKPFDLKDDKVPAKPEDKPKSPLDSVRPSHKVYSDDESDEEYGVPRPQEKPASQPIPSAVPSVVAADKSPLKPEDKPKPFDLKDDKPFDLKDDKVPAKPEDKPKSPLDSVKPSHKVYSDDESDEEYGVPRPQEKPASQPIPSAVPSVVAADKSPLKPEDKPKPFDLKDDKPFDLKDDKVPAKPEDKPKSPLDLVKPSPIVYSDEEMAADKSPLKPEDKPKPFDLKDDKPFNLKDDKVPVKPEDQPKSPLDSVKPSHKVYSDDESDEEYGVPRPQEKPASQPIPSPVPSVVAADKSPLKPEDKPKPFDLKDDKSFDLKDDKVPAKPEDKPKSPLDSVKPSHKVYSDDESDEEYGVPRPQEKPASQPIPSAVPSVVAADKSPLKPEDKPKPFDLKDDKPFDLKDDKVPAKPEDKPKSPLDLVKPSPIVYSDEESDEEYGVPRPQEKPASQPIPSAVPSVVAADKSPLKPEDKPKPFDLKDDKPFNLKDDKVPAKPEDKPKSPLDLVKPSPIVYSDEESDEEYGVPRPQEKPASQPIPSAVPSVVAADKSPLKDILKQETVVELRTEEFASSTKTNIATVVSQTSDLIASSFPEDKPKPFDLKDDKPFDLKDDKVPAKLEDKPKSPLDLVKPSPIVYSDEE</sequence>
<dbReference type="FunFam" id="2.60.40.2660:FF:000001">
    <property type="entry name" value="Ankyrin-3 isoform 2"/>
    <property type="match status" value="1"/>
</dbReference>
<feature type="compositionally biased region" description="Low complexity" evidence="10">
    <location>
        <begin position="5291"/>
        <end position="5300"/>
    </location>
</feature>
<feature type="region of interest" description="Disordered" evidence="10">
    <location>
        <begin position="3306"/>
        <end position="3396"/>
    </location>
</feature>
<feature type="region of interest" description="Disordered" evidence="10">
    <location>
        <begin position="2097"/>
        <end position="2130"/>
    </location>
</feature>
<feature type="region of interest" description="Disordered" evidence="10">
    <location>
        <begin position="1548"/>
        <end position="1570"/>
    </location>
</feature>
<dbReference type="Gene3D" id="1.10.533.10">
    <property type="entry name" value="Death Domain, Fas"/>
    <property type="match status" value="1"/>
</dbReference>
<organism evidence="13 14">
    <name type="scientific">Drosophila guanche</name>
    <name type="common">Fruit fly</name>
    <dbReference type="NCBI Taxonomy" id="7266"/>
    <lineage>
        <taxon>Eukaryota</taxon>
        <taxon>Metazoa</taxon>
        <taxon>Ecdysozoa</taxon>
        <taxon>Arthropoda</taxon>
        <taxon>Hexapoda</taxon>
        <taxon>Insecta</taxon>
        <taxon>Pterygota</taxon>
        <taxon>Neoptera</taxon>
        <taxon>Endopterygota</taxon>
        <taxon>Diptera</taxon>
        <taxon>Brachycera</taxon>
        <taxon>Muscomorpha</taxon>
        <taxon>Ephydroidea</taxon>
        <taxon>Drosophilidae</taxon>
        <taxon>Drosophila</taxon>
        <taxon>Sophophora</taxon>
    </lineage>
</organism>
<feature type="compositionally biased region" description="Basic and acidic residues" evidence="10">
    <location>
        <begin position="7440"/>
        <end position="7476"/>
    </location>
</feature>
<feature type="repeat" description="ANK" evidence="9">
    <location>
        <begin position="310"/>
        <end position="342"/>
    </location>
</feature>
<comment type="subcellular location">
    <subcellularLocation>
        <location evidence="1">Cytoplasm</location>
        <location evidence="1">Cytoskeleton</location>
    </subcellularLocation>
    <subcellularLocation>
        <location evidence="2">Membrane</location>
    </subcellularLocation>
</comment>
<keyword evidence="7" id="KW-0472">Membrane</keyword>
<feature type="compositionally biased region" description="Polar residues" evidence="10">
    <location>
        <begin position="6956"/>
        <end position="6965"/>
    </location>
</feature>
<feature type="compositionally biased region" description="Low complexity" evidence="10">
    <location>
        <begin position="2111"/>
        <end position="2121"/>
    </location>
</feature>
<feature type="compositionally biased region" description="Basic and acidic residues" evidence="10">
    <location>
        <begin position="4331"/>
        <end position="4359"/>
    </location>
</feature>
<dbReference type="Gene3D" id="2.60.220.30">
    <property type="match status" value="2"/>
</dbReference>
<reference evidence="14" key="1">
    <citation type="submission" date="2018-01" db="EMBL/GenBank/DDBJ databases">
        <authorList>
            <person name="Alioto T."/>
            <person name="Alioto T."/>
        </authorList>
    </citation>
    <scope>NUCLEOTIDE SEQUENCE [LARGE SCALE GENOMIC DNA]</scope>
</reference>
<feature type="compositionally biased region" description="Basic and acidic residues" evidence="10">
    <location>
        <begin position="5874"/>
        <end position="5906"/>
    </location>
</feature>
<feature type="region of interest" description="Disordered" evidence="10">
    <location>
        <begin position="6757"/>
        <end position="6918"/>
    </location>
</feature>
<feature type="repeat" description="ANK" evidence="9">
    <location>
        <begin position="541"/>
        <end position="573"/>
    </location>
</feature>
<dbReference type="InterPro" id="IPR036770">
    <property type="entry name" value="Ankyrin_rpt-contain_sf"/>
</dbReference>
<feature type="compositionally biased region" description="Basic and acidic residues" evidence="10">
    <location>
        <begin position="3763"/>
        <end position="3795"/>
    </location>
</feature>
<feature type="compositionally biased region" description="Basic and acidic residues" evidence="10">
    <location>
        <begin position="7567"/>
        <end position="7599"/>
    </location>
</feature>
<feature type="compositionally biased region" description="Basic and acidic residues" evidence="10">
    <location>
        <begin position="5647"/>
        <end position="5665"/>
    </location>
</feature>
<feature type="region of interest" description="Disordered" evidence="10">
    <location>
        <begin position="2460"/>
        <end position="2479"/>
    </location>
</feature>
<feature type="compositionally biased region" description="Basic and acidic residues" evidence="10">
    <location>
        <begin position="5689"/>
        <end position="5722"/>
    </location>
</feature>
<feature type="compositionally biased region" description="Basic and acidic residues" evidence="10">
    <location>
        <begin position="6369"/>
        <end position="6401"/>
    </location>
</feature>
<evidence type="ECO:0000256" key="1">
    <source>
        <dbReference type="ARBA" id="ARBA00004245"/>
    </source>
</evidence>
<feature type="region of interest" description="Disordered" evidence="10">
    <location>
        <begin position="1860"/>
        <end position="1886"/>
    </location>
</feature>
<feature type="region of interest" description="Disordered" evidence="10">
    <location>
        <begin position="2146"/>
        <end position="2174"/>
    </location>
</feature>
<feature type="compositionally biased region" description="Basic and acidic residues" evidence="10">
    <location>
        <begin position="5303"/>
        <end position="5331"/>
    </location>
</feature>
<protein>
    <submittedName>
        <fullName evidence="13">Blast:Ankyrin-2</fullName>
    </submittedName>
</protein>
<evidence type="ECO:0000256" key="8">
    <source>
        <dbReference type="ARBA" id="ARBA00023212"/>
    </source>
</evidence>
<feature type="compositionally biased region" description="Basic and acidic residues" evidence="10">
    <location>
        <begin position="3457"/>
        <end position="3473"/>
    </location>
</feature>
<feature type="region of interest" description="Disordered" evidence="10">
    <location>
        <begin position="5514"/>
        <end position="5831"/>
    </location>
</feature>
<feature type="repeat" description="ANK" evidence="9">
    <location>
        <begin position="607"/>
        <end position="639"/>
    </location>
</feature>
<feature type="region of interest" description="Disordered" evidence="10">
    <location>
        <begin position="7564"/>
        <end position="7615"/>
    </location>
</feature>
<feature type="compositionally biased region" description="Basic and acidic residues" evidence="10">
    <location>
        <begin position="4075"/>
        <end position="4115"/>
    </location>
</feature>
<dbReference type="FunFam" id="1.25.40.20:FF:000095">
    <property type="entry name" value="Ankyrin 2, isoform J"/>
    <property type="match status" value="1"/>
</dbReference>
<evidence type="ECO:0000256" key="3">
    <source>
        <dbReference type="ARBA" id="ARBA00022490"/>
    </source>
</evidence>
<dbReference type="Gene3D" id="1.25.40.20">
    <property type="entry name" value="Ankyrin repeat-containing domain"/>
    <property type="match status" value="3"/>
</dbReference>
<dbReference type="InterPro" id="IPR000488">
    <property type="entry name" value="Death_dom"/>
</dbReference>
<feature type="compositionally biased region" description="Basic and acidic residues" evidence="10">
    <location>
        <begin position="6256"/>
        <end position="6278"/>
    </location>
</feature>
<feature type="repeat" description="ANK" evidence="9">
    <location>
        <begin position="673"/>
        <end position="705"/>
    </location>
</feature>
<feature type="region of interest" description="Disordered" evidence="10">
    <location>
        <begin position="2552"/>
        <end position="2571"/>
    </location>
</feature>
<feature type="region of interest" description="Disordered" evidence="10">
    <location>
        <begin position="3554"/>
        <end position="3709"/>
    </location>
</feature>
<feature type="compositionally biased region" description="Basic and acidic residues" evidence="10">
    <location>
        <begin position="3843"/>
        <end position="3871"/>
    </location>
</feature>
<feature type="compositionally biased region" description="Polar residues" evidence="10">
    <location>
        <begin position="6757"/>
        <end position="6766"/>
    </location>
</feature>
<feature type="repeat" description="ANK" evidence="9">
    <location>
        <begin position="343"/>
        <end position="375"/>
    </location>
</feature>
<feature type="compositionally biased region" description="Basic and acidic residues" evidence="10">
    <location>
        <begin position="4737"/>
        <end position="4765"/>
    </location>
</feature>
<dbReference type="Pfam" id="PF00023">
    <property type="entry name" value="Ank"/>
    <property type="match status" value="3"/>
</dbReference>
<dbReference type="FunFam" id="1.25.40.20:FF:000104">
    <property type="entry name" value="Ankyrin 2, isoform G"/>
    <property type="match status" value="1"/>
</dbReference>
<feature type="compositionally biased region" description="Basic and acidic residues" evidence="10">
    <location>
        <begin position="6120"/>
        <end position="6152"/>
    </location>
</feature>
<feature type="compositionally biased region" description="Basic and acidic residues" evidence="10">
    <location>
        <begin position="7184"/>
        <end position="7222"/>
    </location>
</feature>
<feature type="region of interest" description="Disordered" evidence="10">
    <location>
        <begin position="5848"/>
        <end position="5953"/>
    </location>
</feature>
<feature type="compositionally biased region" description="Polar residues" evidence="10">
    <location>
        <begin position="3751"/>
        <end position="3762"/>
    </location>
</feature>
<evidence type="ECO:0000256" key="6">
    <source>
        <dbReference type="ARBA" id="ARBA00023043"/>
    </source>
</evidence>
<feature type="region of interest" description="Disordered" evidence="10">
    <location>
        <begin position="3751"/>
        <end position="4808"/>
    </location>
</feature>
<feature type="repeat" description="ANK" evidence="9">
    <location>
        <begin position="116"/>
        <end position="148"/>
    </location>
</feature>
<feature type="compositionally biased region" description="Basic and acidic residues" evidence="10">
    <location>
        <begin position="5375"/>
        <end position="5415"/>
    </location>
</feature>
<feature type="repeat" description="ANK" evidence="9">
    <location>
        <begin position="739"/>
        <end position="771"/>
    </location>
</feature>
<dbReference type="PANTHER" id="PTHR24123:SF141">
    <property type="entry name" value="ANKYRIN 2, ISOFORM U"/>
    <property type="match status" value="1"/>
</dbReference>
<accession>A0A3B0KEB9</accession>
<feature type="compositionally biased region" description="Polar residues" evidence="10">
    <location>
        <begin position="5357"/>
        <end position="5366"/>
    </location>
</feature>
<feature type="region of interest" description="Disordered" evidence="10">
    <location>
        <begin position="2398"/>
        <end position="2418"/>
    </location>
</feature>
<dbReference type="InterPro" id="IPR002110">
    <property type="entry name" value="Ankyrin_rpt"/>
</dbReference>
<feature type="compositionally biased region" description="Basic and acidic residues" evidence="10">
    <location>
        <begin position="6767"/>
        <end position="6799"/>
    </location>
</feature>
<keyword evidence="8" id="KW-0206">Cytoskeleton</keyword>
<keyword evidence="14" id="KW-1185">Reference proteome</keyword>
<feature type="compositionally biased region" description="Basic and acidic residues" evidence="10">
    <location>
        <begin position="6572"/>
        <end position="6600"/>
    </location>
</feature>
<feature type="repeat" description="ANK" evidence="9">
    <location>
        <begin position="149"/>
        <end position="171"/>
    </location>
</feature>
<keyword evidence="6 9" id="KW-0040">ANK repeat</keyword>
<dbReference type="Proteomes" id="UP000268350">
    <property type="component" value="Unassembled WGS sequence"/>
</dbReference>
<feature type="compositionally biased region" description="Polar residues" evidence="10">
    <location>
        <begin position="5666"/>
        <end position="5685"/>
    </location>
</feature>
<dbReference type="FunFam" id="2.60.220.30:FF:000001">
    <property type="entry name" value="Ankyrin-3 isoform 2"/>
    <property type="match status" value="1"/>
</dbReference>
<dbReference type="SUPFAM" id="SSF48403">
    <property type="entry name" value="Ankyrin repeat"/>
    <property type="match status" value="2"/>
</dbReference>
<feature type="repeat" description="ANK" evidence="9">
    <location>
        <begin position="83"/>
        <end position="115"/>
    </location>
</feature>
<feature type="compositionally biased region" description="Basic and acidic residues" evidence="10">
    <location>
        <begin position="7046"/>
        <end position="7082"/>
    </location>
</feature>
<feature type="repeat" description="ANK" evidence="9">
    <location>
        <begin position="508"/>
        <end position="540"/>
    </location>
</feature>
<feature type="repeat" description="ANK" evidence="9">
    <location>
        <begin position="376"/>
        <end position="408"/>
    </location>
</feature>
<dbReference type="Pfam" id="PF12796">
    <property type="entry name" value="Ank_2"/>
    <property type="match status" value="8"/>
</dbReference>
<feature type="region of interest" description="Disordered" evidence="10">
    <location>
        <begin position="4839"/>
        <end position="5021"/>
    </location>
</feature>
<dbReference type="PROSITE" id="PS50017">
    <property type="entry name" value="DEATH_DOMAIN"/>
    <property type="match status" value="1"/>
</dbReference>
<feature type="region of interest" description="Disordered" evidence="10">
    <location>
        <begin position="6956"/>
        <end position="7518"/>
    </location>
</feature>
<evidence type="ECO:0000313" key="14">
    <source>
        <dbReference type="Proteomes" id="UP000268350"/>
    </source>
</evidence>
<feature type="region of interest" description="Disordered" evidence="10">
    <location>
        <begin position="6110"/>
        <end position="6188"/>
    </location>
</feature>
<feature type="compositionally biased region" description="Basic and acidic residues" evidence="10">
    <location>
        <begin position="6966"/>
        <end position="6998"/>
    </location>
</feature>
<feature type="compositionally biased region" description="Basic and acidic residues" evidence="10">
    <location>
        <begin position="5063"/>
        <end position="5095"/>
    </location>
</feature>
<feature type="compositionally biased region" description="Basic and acidic residues" evidence="10">
    <location>
        <begin position="6847"/>
        <end position="6873"/>
    </location>
</feature>
<dbReference type="Pfam" id="PF00531">
    <property type="entry name" value="Death"/>
    <property type="match status" value="1"/>
</dbReference>
<evidence type="ECO:0000259" key="11">
    <source>
        <dbReference type="PROSITE" id="PS50017"/>
    </source>
</evidence>
<feature type="repeat" description="ANK" evidence="9">
    <location>
        <begin position="244"/>
        <end position="276"/>
    </location>
</feature>